<comment type="caution">
    <text evidence="1">The sequence shown here is derived from an EMBL/GenBank/DDBJ whole genome shotgun (WGS) entry which is preliminary data.</text>
</comment>
<organism evidence="1 2">
    <name type="scientific">Phytophthora nicotianae CJ01A1</name>
    <dbReference type="NCBI Taxonomy" id="1317063"/>
    <lineage>
        <taxon>Eukaryota</taxon>
        <taxon>Sar</taxon>
        <taxon>Stramenopiles</taxon>
        <taxon>Oomycota</taxon>
        <taxon>Peronosporomycetes</taxon>
        <taxon>Peronosporales</taxon>
        <taxon>Peronosporaceae</taxon>
        <taxon>Phytophthora</taxon>
    </lineage>
</organism>
<proteinExistence type="predicted"/>
<gene>
    <name evidence="1" type="ORF">F441_20045</name>
</gene>
<dbReference type="AlphaFoldDB" id="W2VXQ6"/>
<dbReference type="Proteomes" id="UP000018958">
    <property type="component" value="Unassembled WGS sequence"/>
</dbReference>
<dbReference type="EMBL" id="ANIX01003973">
    <property type="protein sequence ID" value="ETP02951.1"/>
    <property type="molecule type" value="Genomic_DNA"/>
</dbReference>
<accession>W2VXQ6</accession>
<evidence type="ECO:0000313" key="1">
    <source>
        <dbReference type="EMBL" id="ETP02951.1"/>
    </source>
</evidence>
<sequence length="39" mass="4200">MTPTTVAATVSGVRNKSRITSDLFLHRHQKTTATGLSTN</sequence>
<name>W2VXQ6_PHYNI</name>
<evidence type="ECO:0000313" key="2">
    <source>
        <dbReference type="Proteomes" id="UP000018958"/>
    </source>
</evidence>
<reference evidence="1 2" key="1">
    <citation type="submission" date="2013-11" db="EMBL/GenBank/DDBJ databases">
        <title>The Genome Sequence of Phytophthora parasitica CJ01A1.</title>
        <authorList>
            <consortium name="The Broad Institute Genomics Platform"/>
            <person name="Russ C."/>
            <person name="Tyler B."/>
            <person name="Panabieres F."/>
            <person name="Shan W."/>
            <person name="Tripathy S."/>
            <person name="Grunwald N."/>
            <person name="Machado M."/>
            <person name="Johnson C.S."/>
            <person name="Walker B."/>
            <person name="Young S.K."/>
            <person name="Zeng Q."/>
            <person name="Gargeya S."/>
            <person name="Fitzgerald M."/>
            <person name="Haas B."/>
            <person name="Abouelleil A."/>
            <person name="Allen A.W."/>
            <person name="Alvarado L."/>
            <person name="Arachchi H.M."/>
            <person name="Berlin A.M."/>
            <person name="Chapman S.B."/>
            <person name="Gainer-Dewar J."/>
            <person name="Goldberg J."/>
            <person name="Griggs A."/>
            <person name="Gujja S."/>
            <person name="Hansen M."/>
            <person name="Howarth C."/>
            <person name="Imamovic A."/>
            <person name="Ireland A."/>
            <person name="Larimer J."/>
            <person name="McCowan C."/>
            <person name="Murphy C."/>
            <person name="Pearson M."/>
            <person name="Poon T.W."/>
            <person name="Priest M."/>
            <person name="Roberts A."/>
            <person name="Saif S."/>
            <person name="Shea T."/>
            <person name="Sisk P."/>
            <person name="Sykes S."/>
            <person name="Wortman J."/>
            <person name="Nusbaum C."/>
            <person name="Birren B."/>
        </authorList>
    </citation>
    <scope>NUCLEOTIDE SEQUENCE [LARGE SCALE GENOMIC DNA]</scope>
    <source>
        <strain evidence="1 2">CJ01A1</strain>
    </source>
</reference>
<protein>
    <submittedName>
        <fullName evidence="1">Uncharacterized protein</fullName>
    </submittedName>
</protein>